<sequence length="69" mass="8200">MTIEQQWRQESYLQGFKEGFMEGFLEGFQERLQEGKLQVAQRMLRENVDIKTIMKFTGLSEKDLQQINA</sequence>
<evidence type="ECO:0008006" key="3">
    <source>
        <dbReference type="Google" id="ProtNLM"/>
    </source>
</evidence>
<protein>
    <recommendedName>
        <fullName evidence="3">Transposase</fullName>
    </recommendedName>
</protein>
<organism evidence="1 2">
    <name type="scientific">Pantoea phytobeneficialis</name>
    <dbReference type="NCBI Taxonomy" id="2052056"/>
    <lineage>
        <taxon>Bacteria</taxon>
        <taxon>Pseudomonadati</taxon>
        <taxon>Pseudomonadota</taxon>
        <taxon>Gammaproteobacteria</taxon>
        <taxon>Enterobacterales</taxon>
        <taxon>Erwiniaceae</taxon>
        <taxon>Pantoea</taxon>
    </lineage>
</organism>
<proteinExistence type="predicted"/>
<accession>A0ABT8Y0X9</accession>
<dbReference type="RefSeq" id="WP_208725085.1">
    <property type="nucleotide sequence ID" value="NZ_CP024636.1"/>
</dbReference>
<name>A0ABT8Y0X9_9GAMM</name>
<comment type="caution">
    <text evidence="1">The sequence shown here is derived from an EMBL/GenBank/DDBJ whole genome shotgun (WGS) entry which is preliminary data.</text>
</comment>
<dbReference type="Proteomes" id="UP001171299">
    <property type="component" value="Unassembled WGS sequence"/>
</dbReference>
<evidence type="ECO:0000313" key="2">
    <source>
        <dbReference type="Proteomes" id="UP001171299"/>
    </source>
</evidence>
<dbReference type="EMBL" id="JAUOOM010000029">
    <property type="protein sequence ID" value="MDO6409394.1"/>
    <property type="molecule type" value="Genomic_DNA"/>
</dbReference>
<reference evidence="1" key="1">
    <citation type="submission" date="2023-07" db="EMBL/GenBank/DDBJ databases">
        <title>The extreme plant-growth-promoting properties of Pantoea phytobeneficialis PF55 revealed by functional and genomic analysis.</title>
        <authorList>
            <person name="Nascimento F.X."/>
            <person name="Marcio R.J."/>
        </authorList>
    </citation>
    <scope>NUCLEOTIDE SEQUENCE</scope>
    <source>
        <strain evidence="1">PF55</strain>
    </source>
</reference>
<keyword evidence="2" id="KW-1185">Reference proteome</keyword>
<evidence type="ECO:0000313" key="1">
    <source>
        <dbReference type="EMBL" id="MDO6409394.1"/>
    </source>
</evidence>
<gene>
    <name evidence="1" type="ORF">Q3404_22740</name>
</gene>